<keyword evidence="7 8" id="KW-0472">Membrane</keyword>
<feature type="transmembrane region" description="Helical" evidence="8">
    <location>
        <begin position="259"/>
        <end position="277"/>
    </location>
</feature>
<feature type="signal peptide" evidence="9">
    <location>
        <begin position="1"/>
        <end position="19"/>
    </location>
</feature>
<feature type="transmembrane region" description="Helical" evidence="8">
    <location>
        <begin position="289"/>
        <end position="309"/>
    </location>
</feature>
<keyword evidence="3 8" id="KW-0813">Transport</keyword>
<dbReference type="Proteomes" id="UP001416393">
    <property type="component" value="Unassembled WGS sequence"/>
</dbReference>
<accession>A0ABV0A7V5</accession>
<evidence type="ECO:0000256" key="1">
    <source>
        <dbReference type="ARBA" id="ARBA00004651"/>
    </source>
</evidence>
<dbReference type="PRINTS" id="PR00175">
    <property type="entry name" value="NAALASMPORT"/>
</dbReference>
<dbReference type="PANTHER" id="PTHR30330:SF3">
    <property type="entry name" value="TRANSCRIPTIONAL REGULATOR, LRP FAMILY"/>
    <property type="match status" value="1"/>
</dbReference>
<evidence type="ECO:0000313" key="11">
    <source>
        <dbReference type="Proteomes" id="UP001416393"/>
    </source>
</evidence>
<evidence type="ECO:0000256" key="6">
    <source>
        <dbReference type="ARBA" id="ARBA00022989"/>
    </source>
</evidence>
<keyword evidence="8" id="KW-0769">Symport</keyword>
<keyword evidence="11" id="KW-1185">Reference proteome</keyword>
<feature type="transmembrane region" description="Helical" evidence="8">
    <location>
        <begin position="510"/>
        <end position="527"/>
    </location>
</feature>
<feature type="transmembrane region" description="Helical" evidence="8">
    <location>
        <begin position="315"/>
        <end position="339"/>
    </location>
</feature>
<dbReference type="RefSeq" id="WP_346240143.1">
    <property type="nucleotide sequence ID" value="NZ_JAZHYP010000001.1"/>
</dbReference>
<evidence type="ECO:0000256" key="9">
    <source>
        <dbReference type="SAM" id="SignalP"/>
    </source>
</evidence>
<sequence length="558" mass="59794">MKKYLLSILALILPFLTFAQDTEIGLDEKVNNAFMPVATWWEGFVLTRIPLGEYHIPLVVLLLVLGATFFTVFFKFPAFTKFRTAINTVRGKYVDIEKHGVDKLYNNDEALAVEDIPNTIRDESAHGEVSHFQALATAVSGTVGLGNIAGVAVAIGLGGPGATFWMIVCGLLGMSTKFVECTLGVKYRDVGPDGTIYGGPMYYLSKGLKEIGFGTFGKILGVLFAVLCVGASFGGGNAFQSNQAAVQISTLLKLEGGSNGVIIGIVLAAIVGVVIIGGIKRIAKITEKIVPFMAGLYILASIVIIFANISDIGFAFQLIFDGAFSPMAGLGGMVGVLIIGFQRAAFSNEAGAGSAAIAHSAVRTKYPASEGIVALLEPFIDTVVICTMTALVIIFFNINGTDAQSVFNYTAEHGSSVILNSNGNTINGVDLTSMAFDSVIPHFSYVLTIAIVLFAFSTMISWSYYGLQSWKYLFGKGKTADMVYKILFLLFVVIGAAATLDAVIKFSDAMILALVFPNMIGLLFLFPKVRQEMKRYMSAISIKKEAIQDGAEDITKHM</sequence>
<feature type="chain" id="PRO_5045334535" evidence="9">
    <location>
        <begin position="20"/>
        <end position="558"/>
    </location>
</feature>
<organism evidence="10 11">
    <name type="scientific">Mariniflexile soesokkakense</name>
    <dbReference type="NCBI Taxonomy" id="1343160"/>
    <lineage>
        <taxon>Bacteria</taxon>
        <taxon>Pseudomonadati</taxon>
        <taxon>Bacteroidota</taxon>
        <taxon>Flavobacteriia</taxon>
        <taxon>Flavobacteriales</taxon>
        <taxon>Flavobacteriaceae</taxon>
        <taxon>Mariniflexile</taxon>
    </lineage>
</organism>
<feature type="transmembrane region" description="Helical" evidence="8">
    <location>
        <begin position="54"/>
        <end position="74"/>
    </location>
</feature>
<proteinExistence type="inferred from homology"/>
<keyword evidence="6 8" id="KW-1133">Transmembrane helix</keyword>
<dbReference type="InterPro" id="IPR001463">
    <property type="entry name" value="Na/Ala_symport"/>
</dbReference>
<feature type="transmembrane region" description="Helical" evidence="8">
    <location>
        <begin position="443"/>
        <end position="465"/>
    </location>
</feature>
<comment type="similarity">
    <text evidence="2 8">Belongs to the alanine or glycine:cation symporter (AGCS) (TC 2.A.25) family.</text>
</comment>
<comment type="subcellular location">
    <subcellularLocation>
        <location evidence="1 8">Cell membrane</location>
        <topology evidence="1 8">Multi-pass membrane protein</topology>
    </subcellularLocation>
</comment>
<dbReference type="NCBIfam" id="TIGR00835">
    <property type="entry name" value="agcS"/>
    <property type="match status" value="1"/>
</dbReference>
<dbReference type="Gene3D" id="1.20.1740.10">
    <property type="entry name" value="Amino acid/polyamine transporter I"/>
    <property type="match status" value="1"/>
</dbReference>
<reference evidence="10 11" key="1">
    <citation type="submission" date="2024-01" db="EMBL/GenBank/DDBJ databases">
        <title>Mariniflexile litorale sp. nov., isolated from the shallow sediments of the Sea of Japan.</title>
        <authorList>
            <person name="Romanenko L."/>
            <person name="Bystritskaya E."/>
            <person name="Isaeva M."/>
        </authorList>
    </citation>
    <scope>NUCLEOTIDE SEQUENCE [LARGE SCALE GENOMIC DNA]</scope>
    <source>
        <strain evidence="10 11">KCTC 32427</strain>
    </source>
</reference>
<evidence type="ECO:0000256" key="8">
    <source>
        <dbReference type="RuleBase" id="RU363064"/>
    </source>
</evidence>
<comment type="caution">
    <text evidence="10">The sequence shown here is derived from an EMBL/GenBank/DDBJ whole genome shotgun (WGS) entry which is preliminary data.</text>
</comment>
<dbReference type="PANTHER" id="PTHR30330">
    <property type="entry name" value="AGSS FAMILY TRANSPORTER, SODIUM-ALANINE"/>
    <property type="match status" value="1"/>
</dbReference>
<protein>
    <submittedName>
        <fullName evidence="10">Alanine/glycine:cation symporter family protein</fullName>
    </submittedName>
</protein>
<keyword evidence="4 8" id="KW-1003">Cell membrane</keyword>
<name>A0ABV0A7V5_9FLAO</name>
<keyword evidence="5 8" id="KW-0812">Transmembrane</keyword>
<evidence type="ECO:0000256" key="3">
    <source>
        <dbReference type="ARBA" id="ARBA00022448"/>
    </source>
</evidence>
<gene>
    <name evidence="10" type="ORF">VP395_02590</name>
</gene>
<feature type="transmembrane region" description="Helical" evidence="8">
    <location>
        <begin position="486"/>
        <end position="504"/>
    </location>
</feature>
<evidence type="ECO:0000256" key="5">
    <source>
        <dbReference type="ARBA" id="ARBA00022692"/>
    </source>
</evidence>
<evidence type="ECO:0000256" key="2">
    <source>
        <dbReference type="ARBA" id="ARBA00009261"/>
    </source>
</evidence>
<evidence type="ECO:0000256" key="7">
    <source>
        <dbReference type="ARBA" id="ARBA00023136"/>
    </source>
</evidence>
<evidence type="ECO:0000256" key="4">
    <source>
        <dbReference type="ARBA" id="ARBA00022475"/>
    </source>
</evidence>
<keyword evidence="9" id="KW-0732">Signal</keyword>
<feature type="transmembrane region" description="Helical" evidence="8">
    <location>
        <begin position="372"/>
        <end position="398"/>
    </location>
</feature>
<dbReference type="Pfam" id="PF01235">
    <property type="entry name" value="Na_Ala_symp"/>
    <property type="match status" value="1"/>
</dbReference>
<feature type="transmembrane region" description="Helical" evidence="8">
    <location>
        <begin position="219"/>
        <end position="239"/>
    </location>
</feature>
<dbReference type="EMBL" id="JAZHYP010000001">
    <property type="protein sequence ID" value="MEN3322601.1"/>
    <property type="molecule type" value="Genomic_DNA"/>
</dbReference>
<evidence type="ECO:0000313" key="10">
    <source>
        <dbReference type="EMBL" id="MEN3322601.1"/>
    </source>
</evidence>